<protein>
    <submittedName>
        <fullName evidence="1">Uncharacterized protein</fullName>
    </submittedName>
</protein>
<dbReference type="EMBL" id="REGN01005903">
    <property type="protein sequence ID" value="RNA11631.1"/>
    <property type="molecule type" value="Genomic_DNA"/>
</dbReference>
<proteinExistence type="predicted"/>
<dbReference type="Proteomes" id="UP000276133">
    <property type="component" value="Unassembled WGS sequence"/>
</dbReference>
<sequence length="78" mass="8632">MGISKIMLIVRPSTYNSVTTHGTIDGKFYIKIESTLLTRPEGVVSVLELFDRVGVCDCSWQGVPLVDYPAAECFTTNF</sequence>
<dbReference type="AlphaFoldDB" id="A0A3M7QKT1"/>
<comment type="caution">
    <text evidence="1">The sequence shown here is derived from an EMBL/GenBank/DDBJ whole genome shotgun (WGS) entry which is preliminary data.</text>
</comment>
<reference evidence="1 2" key="1">
    <citation type="journal article" date="2018" name="Sci. Rep.">
        <title>Genomic signatures of local adaptation to the degree of environmental predictability in rotifers.</title>
        <authorList>
            <person name="Franch-Gras L."/>
            <person name="Hahn C."/>
            <person name="Garcia-Roger E.M."/>
            <person name="Carmona M.J."/>
            <person name="Serra M."/>
            <person name="Gomez A."/>
        </authorList>
    </citation>
    <scope>NUCLEOTIDE SEQUENCE [LARGE SCALE GENOMIC DNA]</scope>
    <source>
        <strain evidence="1">HYR1</strain>
    </source>
</reference>
<evidence type="ECO:0000313" key="2">
    <source>
        <dbReference type="Proteomes" id="UP000276133"/>
    </source>
</evidence>
<organism evidence="1 2">
    <name type="scientific">Brachionus plicatilis</name>
    <name type="common">Marine rotifer</name>
    <name type="synonym">Brachionus muelleri</name>
    <dbReference type="NCBI Taxonomy" id="10195"/>
    <lineage>
        <taxon>Eukaryota</taxon>
        <taxon>Metazoa</taxon>
        <taxon>Spiralia</taxon>
        <taxon>Gnathifera</taxon>
        <taxon>Rotifera</taxon>
        <taxon>Eurotatoria</taxon>
        <taxon>Monogononta</taxon>
        <taxon>Pseudotrocha</taxon>
        <taxon>Ploima</taxon>
        <taxon>Brachionidae</taxon>
        <taxon>Brachionus</taxon>
    </lineage>
</organism>
<gene>
    <name evidence="1" type="ORF">BpHYR1_008458</name>
</gene>
<evidence type="ECO:0000313" key="1">
    <source>
        <dbReference type="EMBL" id="RNA11631.1"/>
    </source>
</evidence>
<keyword evidence="2" id="KW-1185">Reference proteome</keyword>
<accession>A0A3M7QKT1</accession>
<name>A0A3M7QKT1_BRAPC</name>